<dbReference type="AlphaFoldDB" id="A0A2P8DPA9"/>
<feature type="transmembrane region" description="Helical" evidence="2">
    <location>
        <begin position="7"/>
        <end position="27"/>
    </location>
</feature>
<evidence type="ECO:0008006" key="5">
    <source>
        <dbReference type="Google" id="ProtNLM"/>
    </source>
</evidence>
<dbReference type="Proteomes" id="UP000240542">
    <property type="component" value="Unassembled WGS sequence"/>
</dbReference>
<feature type="region of interest" description="Disordered" evidence="1">
    <location>
        <begin position="51"/>
        <end position="72"/>
    </location>
</feature>
<organism evidence="3 4">
    <name type="scientific">Murinocardiopsis flavida</name>
    <dbReference type="NCBI Taxonomy" id="645275"/>
    <lineage>
        <taxon>Bacteria</taxon>
        <taxon>Bacillati</taxon>
        <taxon>Actinomycetota</taxon>
        <taxon>Actinomycetes</taxon>
        <taxon>Streptosporangiales</taxon>
        <taxon>Nocardiopsidaceae</taxon>
        <taxon>Murinocardiopsis</taxon>
    </lineage>
</organism>
<dbReference type="RefSeq" id="WP_106582349.1">
    <property type="nucleotide sequence ID" value="NZ_PYGA01000004.1"/>
</dbReference>
<protein>
    <recommendedName>
        <fullName evidence="5">DUF3099 family protein</fullName>
    </recommendedName>
</protein>
<accession>A0A2P8DPA9</accession>
<dbReference type="Pfam" id="PF11298">
    <property type="entry name" value="DUF3099"/>
    <property type="match status" value="1"/>
</dbReference>
<keyword evidence="2" id="KW-1133">Transmembrane helix</keyword>
<reference evidence="3 4" key="1">
    <citation type="submission" date="2018-03" db="EMBL/GenBank/DDBJ databases">
        <title>Genomic Encyclopedia of Archaeal and Bacterial Type Strains, Phase II (KMG-II): from individual species to whole genera.</title>
        <authorList>
            <person name="Goeker M."/>
        </authorList>
    </citation>
    <scope>NUCLEOTIDE SEQUENCE [LARGE SCALE GENOMIC DNA]</scope>
    <source>
        <strain evidence="3 4">DSM 45312</strain>
    </source>
</reference>
<evidence type="ECO:0000256" key="1">
    <source>
        <dbReference type="SAM" id="MobiDB-lite"/>
    </source>
</evidence>
<sequence>MKRRVRRYAWLMTACLVLFAGSLPVWYLAGTGWALAMCLVAMVLPPIAAIVGNSGDPDDPGEVDTRYGPNAR</sequence>
<name>A0A2P8DPA9_9ACTN</name>
<evidence type="ECO:0000256" key="2">
    <source>
        <dbReference type="SAM" id="Phobius"/>
    </source>
</evidence>
<gene>
    <name evidence="3" type="ORF">CLV63_104264</name>
</gene>
<evidence type="ECO:0000313" key="3">
    <source>
        <dbReference type="EMBL" id="PSK99040.1"/>
    </source>
</evidence>
<feature type="transmembrane region" description="Helical" evidence="2">
    <location>
        <begin position="33"/>
        <end position="51"/>
    </location>
</feature>
<comment type="caution">
    <text evidence="3">The sequence shown here is derived from an EMBL/GenBank/DDBJ whole genome shotgun (WGS) entry which is preliminary data.</text>
</comment>
<keyword evidence="2" id="KW-0472">Membrane</keyword>
<proteinExistence type="predicted"/>
<dbReference type="EMBL" id="PYGA01000004">
    <property type="protein sequence ID" value="PSK99040.1"/>
    <property type="molecule type" value="Genomic_DNA"/>
</dbReference>
<keyword evidence="4" id="KW-1185">Reference proteome</keyword>
<dbReference type="InterPro" id="IPR021449">
    <property type="entry name" value="DUF3099"/>
</dbReference>
<keyword evidence="2" id="KW-0812">Transmembrane</keyword>
<dbReference type="OrthoDB" id="3830550at2"/>
<evidence type="ECO:0000313" key="4">
    <source>
        <dbReference type="Proteomes" id="UP000240542"/>
    </source>
</evidence>